<dbReference type="SUPFAM" id="SSF69618">
    <property type="entry name" value="HemD-like"/>
    <property type="match status" value="1"/>
</dbReference>
<dbReference type="Pfam" id="PF02602">
    <property type="entry name" value="HEM4"/>
    <property type="match status" value="1"/>
</dbReference>
<dbReference type="Gene3D" id="3.40.50.10090">
    <property type="match status" value="2"/>
</dbReference>
<dbReference type="EC" id="4.2.1.75" evidence="3 9"/>
<evidence type="ECO:0000256" key="5">
    <source>
        <dbReference type="ARBA" id="ARBA00023244"/>
    </source>
</evidence>
<evidence type="ECO:0000313" key="11">
    <source>
        <dbReference type="EMBL" id="OKO97154.1"/>
    </source>
</evidence>
<evidence type="ECO:0000313" key="12">
    <source>
        <dbReference type="Proteomes" id="UP000186030"/>
    </source>
</evidence>
<dbReference type="GO" id="GO:0006782">
    <property type="term" value="P:protoporphyrinogen IX biosynthetic process"/>
    <property type="evidence" value="ECO:0007669"/>
    <property type="project" value="UniProtKB-UniRule"/>
</dbReference>
<name>A0A1Q5TA80_9BACL</name>
<dbReference type="GO" id="GO:0004852">
    <property type="term" value="F:uroporphyrinogen-III synthase activity"/>
    <property type="evidence" value="ECO:0007669"/>
    <property type="project" value="UniProtKB-UniRule"/>
</dbReference>
<proteinExistence type="inferred from homology"/>
<evidence type="ECO:0000256" key="1">
    <source>
        <dbReference type="ARBA" id="ARBA00004772"/>
    </source>
</evidence>
<evidence type="ECO:0000256" key="8">
    <source>
        <dbReference type="ARBA" id="ARBA00048617"/>
    </source>
</evidence>
<evidence type="ECO:0000259" key="10">
    <source>
        <dbReference type="Pfam" id="PF02602"/>
    </source>
</evidence>
<dbReference type="GO" id="GO:0006780">
    <property type="term" value="P:uroporphyrinogen III biosynthetic process"/>
    <property type="evidence" value="ECO:0007669"/>
    <property type="project" value="UniProtKB-UniRule"/>
</dbReference>
<comment type="pathway">
    <text evidence="1 9">Porphyrin-containing compound metabolism; protoporphyrin-IX biosynthesis; coproporphyrinogen-III from 5-aminolevulinate: step 3/4.</text>
</comment>
<gene>
    <name evidence="11" type="ORF">BRO54_0167</name>
</gene>
<comment type="function">
    <text evidence="6 9">Catalyzes cyclization of the linear tetrapyrrole, hydroxymethylbilane, to the macrocyclic uroporphyrinogen III.</text>
</comment>
<dbReference type="AlphaFoldDB" id="A0A1Q5TA80"/>
<dbReference type="EMBL" id="MQMG01000001">
    <property type="protein sequence ID" value="OKO97154.1"/>
    <property type="molecule type" value="Genomic_DNA"/>
</dbReference>
<accession>A0A1Q5TA80</accession>
<evidence type="ECO:0000256" key="6">
    <source>
        <dbReference type="ARBA" id="ARBA00037589"/>
    </source>
</evidence>
<keyword evidence="5 9" id="KW-0627">Porphyrin biosynthesis</keyword>
<dbReference type="InterPro" id="IPR039793">
    <property type="entry name" value="UROS/Hem4"/>
</dbReference>
<protein>
    <recommendedName>
        <fullName evidence="7 9">Uroporphyrinogen-III synthase</fullName>
        <ecNumber evidence="3 9">4.2.1.75</ecNumber>
    </recommendedName>
</protein>
<dbReference type="PANTHER" id="PTHR38042:SF1">
    <property type="entry name" value="UROPORPHYRINOGEN-III SYNTHASE, CHLOROPLASTIC"/>
    <property type="match status" value="1"/>
</dbReference>
<evidence type="ECO:0000256" key="3">
    <source>
        <dbReference type="ARBA" id="ARBA00013109"/>
    </source>
</evidence>
<evidence type="ECO:0000256" key="9">
    <source>
        <dbReference type="RuleBase" id="RU366031"/>
    </source>
</evidence>
<dbReference type="PANTHER" id="PTHR38042">
    <property type="entry name" value="UROPORPHYRINOGEN-III SYNTHASE, CHLOROPLASTIC"/>
    <property type="match status" value="1"/>
</dbReference>
<dbReference type="UniPathway" id="UPA00251">
    <property type="reaction ID" value="UER00320"/>
</dbReference>
<dbReference type="InterPro" id="IPR003754">
    <property type="entry name" value="4pyrrol_synth_uPrphyn_synth"/>
</dbReference>
<organism evidence="11 12">
    <name type="scientific">Geobacillus proteiniphilus</name>
    <dbReference type="NCBI Taxonomy" id="860353"/>
    <lineage>
        <taxon>Bacteria</taxon>
        <taxon>Bacillati</taxon>
        <taxon>Bacillota</taxon>
        <taxon>Bacilli</taxon>
        <taxon>Bacillales</taxon>
        <taxon>Anoxybacillaceae</taxon>
        <taxon>Geobacillus</taxon>
    </lineage>
</organism>
<dbReference type="Proteomes" id="UP000186030">
    <property type="component" value="Unassembled WGS sequence"/>
</dbReference>
<evidence type="ECO:0000256" key="7">
    <source>
        <dbReference type="ARBA" id="ARBA00040167"/>
    </source>
</evidence>
<evidence type="ECO:0000256" key="4">
    <source>
        <dbReference type="ARBA" id="ARBA00023239"/>
    </source>
</evidence>
<reference evidence="11 12" key="1">
    <citation type="submission" date="2016-11" db="EMBL/GenBank/DDBJ databases">
        <authorList>
            <person name="Kadnikov V."/>
            <person name="Nazina T."/>
        </authorList>
    </citation>
    <scope>NUCLEOTIDE SEQUENCE [LARGE SCALE GENOMIC DNA]</scope>
    <source>
        <strain evidence="11 12">1017</strain>
    </source>
</reference>
<sequence length="256" mass="27657">MTHSALAGKTVLVTRGKEQAASFSAKLRAVGAVPVELPLIVIRPATAPEEIASMVERLGEYRWLVFTSANAVRFFFPHVSLPRPLPEMAVVGRKTAAALAEHGLSPALVPDDYTAERLADLLMPRVKQGDRVLFVKGNLARPTLPEALRNAGAAVDELTVYETASDESGRERLLSLLRRRELDAVTLMSPSAVDSLVRLLDKEADALLSSVAVACIGPVTKEAAERAGIPVHICPTDYTTDGIIKAMEQYFSMEGR</sequence>
<comment type="catalytic activity">
    <reaction evidence="8 9">
        <text>hydroxymethylbilane = uroporphyrinogen III + H2O</text>
        <dbReference type="Rhea" id="RHEA:18965"/>
        <dbReference type="ChEBI" id="CHEBI:15377"/>
        <dbReference type="ChEBI" id="CHEBI:57308"/>
        <dbReference type="ChEBI" id="CHEBI:57845"/>
        <dbReference type="EC" id="4.2.1.75"/>
    </reaction>
</comment>
<dbReference type="InterPro" id="IPR036108">
    <property type="entry name" value="4pyrrol_syn_uPrphyn_synt_sf"/>
</dbReference>
<comment type="similarity">
    <text evidence="2 9">Belongs to the uroporphyrinogen-III synthase family.</text>
</comment>
<feature type="domain" description="Tetrapyrrole biosynthesis uroporphyrinogen III synthase" evidence="10">
    <location>
        <begin position="23"/>
        <end position="244"/>
    </location>
</feature>
<dbReference type="CDD" id="cd06578">
    <property type="entry name" value="HemD"/>
    <property type="match status" value="1"/>
</dbReference>
<dbReference type="RefSeq" id="WP_033020289.1">
    <property type="nucleotide sequence ID" value="NZ_MQMG01000001.1"/>
</dbReference>
<evidence type="ECO:0000256" key="2">
    <source>
        <dbReference type="ARBA" id="ARBA00008133"/>
    </source>
</evidence>
<reference evidence="12" key="2">
    <citation type="submission" date="2017-01" db="EMBL/GenBank/DDBJ databases">
        <title>Genome sequencing and annotation of Geobacillus sp. 1017, a Hydrocarbon-Oxidizing Thermophilic Bacterium Isolated from a Heavy Oil Reservoir (China).</title>
        <authorList>
            <person name="Kadnikov V.V."/>
            <person name="Mardanov A.V."/>
            <person name="Poltaraus A.B."/>
            <person name="Sokolova D.S."/>
            <person name="Semenova E.M."/>
            <person name="Ravin N.V."/>
            <person name="Tourova T.P."/>
            <person name="Nazina T.N."/>
        </authorList>
    </citation>
    <scope>NUCLEOTIDE SEQUENCE [LARGE SCALE GENOMIC DNA]</scope>
    <source>
        <strain evidence="12">1017</strain>
    </source>
</reference>
<keyword evidence="4 9" id="KW-0456">Lyase</keyword>
<comment type="caution">
    <text evidence="11">The sequence shown here is derived from an EMBL/GenBank/DDBJ whole genome shotgun (WGS) entry which is preliminary data.</text>
</comment>